<feature type="signal peptide" evidence="2">
    <location>
        <begin position="1"/>
        <end position="17"/>
    </location>
</feature>
<dbReference type="AlphaFoldDB" id="A0AAD5Y0V3"/>
<feature type="domain" description="Glycosyl transferase family 25" evidence="3">
    <location>
        <begin position="94"/>
        <end position="233"/>
    </location>
</feature>
<accession>A0AAD5Y0V3</accession>
<gene>
    <name evidence="4" type="ORF">HK099_006528</name>
</gene>
<comment type="caution">
    <text evidence="4">The sequence shown here is derived from an EMBL/GenBank/DDBJ whole genome shotgun (WGS) entry which is preliminary data.</text>
</comment>
<dbReference type="EMBL" id="JADGJW010000057">
    <property type="protein sequence ID" value="KAJ3225588.1"/>
    <property type="molecule type" value="Genomic_DNA"/>
</dbReference>
<dbReference type="InterPro" id="IPR002654">
    <property type="entry name" value="Glyco_trans_25"/>
</dbReference>
<dbReference type="Pfam" id="PF01755">
    <property type="entry name" value="Glyco_transf_25"/>
    <property type="match status" value="1"/>
</dbReference>
<dbReference type="Proteomes" id="UP001211065">
    <property type="component" value="Unassembled WGS sequence"/>
</dbReference>
<protein>
    <recommendedName>
        <fullName evidence="3">Glycosyl transferase family 25 domain-containing protein</fullName>
    </recommendedName>
</protein>
<name>A0AAD5Y0V3_9FUNG</name>
<proteinExistence type="predicted"/>
<evidence type="ECO:0000256" key="2">
    <source>
        <dbReference type="SAM" id="SignalP"/>
    </source>
</evidence>
<dbReference type="CDD" id="cd06532">
    <property type="entry name" value="Glyco_transf_25"/>
    <property type="match status" value="1"/>
</dbReference>
<keyword evidence="2" id="KW-0732">Signal</keyword>
<evidence type="ECO:0000313" key="5">
    <source>
        <dbReference type="Proteomes" id="UP001211065"/>
    </source>
</evidence>
<keyword evidence="5" id="KW-1185">Reference proteome</keyword>
<evidence type="ECO:0000259" key="3">
    <source>
        <dbReference type="Pfam" id="PF01755"/>
    </source>
</evidence>
<evidence type="ECO:0000313" key="4">
    <source>
        <dbReference type="EMBL" id="KAJ3225588.1"/>
    </source>
</evidence>
<evidence type="ECO:0000256" key="1">
    <source>
        <dbReference type="SAM" id="Coils"/>
    </source>
</evidence>
<organism evidence="4 5">
    <name type="scientific">Clydaea vesicula</name>
    <dbReference type="NCBI Taxonomy" id="447962"/>
    <lineage>
        <taxon>Eukaryota</taxon>
        <taxon>Fungi</taxon>
        <taxon>Fungi incertae sedis</taxon>
        <taxon>Chytridiomycota</taxon>
        <taxon>Chytridiomycota incertae sedis</taxon>
        <taxon>Chytridiomycetes</taxon>
        <taxon>Lobulomycetales</taxon>
        <taxon>Lobulomycetaceae</taxon>
        <taxon>Clydaea</taxon>
    </lineage>
</organism>
<reference evidence="4" key="1">
    <citation type="submission" date="2020-05" db="EMBL/GenBank/DDBJ databases">
        <title>Phylogenomic resolution of chytrid fungi.</title>
        <authorList>
            <person name="Stajich J.E."/>
            <person name="Amses K."/>
            <person name="Simmons R."/>
            <person name="Seto K."/>
            <person name="Myers J."/>
            <person name="Bonds A."/>
            <person name="Quandt C.A."/>
            <person name="Barry K."/>
            <person name="Liu P."/>
            <person name="Grigoriev I."/>
            <person name="Longcore J.E."/>
            <person name="James T.Y."/>
        </authorList>
    </citation>
    <scope>NUCLEOTIDE SEQUENCE</scope>
    <source>
        <strain evidence="4">JEL0476</strain>
    </source>
</reference>
<feature type="coiled-coil region" evidence="1">
    <location>
        <begin position="124"/>
        <end position="151"/>
    </location>
</feature>
<sequence length="327" mass="37534">MALFTFVLFYLLSQSNGISLTDYKSPNFYTSSQMLKFQNERKSLFDYIKKVENSISEIESEIKRVEKSMQSGINSDGLTVDNEDEPANYFGLDHIYVINLDGRRDRLETMNKIFKKLNAKFTRVAGIDKHSDELKKKMKELNADSQKLDETGLAIKLSHLKALKHAEKHGYERFLVLEDDVDLDLMVGELLPLMLAKLPEDWGIYYLTYTKNASPYPKHNSLIYTLDKYVTGNLALVYNSSVLKKIQKFAIIDKTNTYDYMLGEMMSKKSEEYGIVGYASDFILAQHMGSTPENPSDNLDLNELLWSDKYVAEELLSSTYLSLSTQE</sequence>
<feature type="chain" id="PRO_5042137762" description="Glycosyl transferase family 25 domain-containing protein" evidence="2">
    <location>
        <begin position="18"/>
        <end position="327"/>
    </location>
</feature>
<keyword evidence="1" id="KW-0175">Coiled coil</keyword>